<reference evidence="2" key="1">
    <citation type="submission" date="2021-04" db="EMBL/GenBank/DDBJ databases">
        <authorList>
            <person name="Zhang D.-C."/>
        </authorList>
    </citation>
    <scope>NUCLEOTIDE SEQUENCE</scope>
    <source>
        <strain evidence="2">CGMCC 1.15697</strain>
    </source>
</reference>
<protein>
    <submittedName>
        <fullName evidence="2">TetR family transcriptional regulator</fullName>
    </submittedName>
</protein>
<comment type="caution">
    <text evidence="2">The sequence shown here is derived from an EMBL/GenBank/DDBJ whole genome shotgun (WGS) entry which is preliminary data.</text>
</comment>
<keyword evidence="3" id="KW-1185">Reference proteome</keyword>
<gene>
    <name evidence="2" type="ORF">KAJ83_17470</name>
</gene>
<evidence type="ECO:0000313" key="3">
    <source>
        <dbReference type="Proteomes" id="UP000672602"/>
    </source>
</evidence>
<evidence type="ECO:0000313" key="2">
    <source>
        <dbReference type="EMBL" id="MBP5858812.1"/>
    </source>
</evidence>
<accession>A0A8J7S1U9</accession>
<organism evidence="2 3">
    <name type="scientific">Marivibrio halodurans</name>
    <dbReference type="NCBI Taxonomy" id="2039722"/>
    <lineage>
        <taxon>Bacteria</taxon>
        <taxon>Pseudomonadati</taxon>
        <taxon>Pseudomonadota</taxon>
        <taxon>Alphaproteobacteria</taxon>
        <taxon>Rhodospirillales</taxon>
        <taxon>Rhodospirillaceae</taxon>
        <taxon>Marivibrio</taxon>
    </lineage>
</organism>
<sequence length="227" mass="24359">MRTDSIEDRAGVAAVELAGRLGWRHVRLADVAEEADTDLGGLRAVARDKTDLLRHFLAGMDRDVLSEDSGFTAEDSVRDRLFDLLMRRFDALAPYKDGVRAVMADVVRDPFTVVRLAPDGPASLAWYLEAAGVGTDGPAGMVRAHGLAAVWLAALRVWVRDESPDLAPTMKALDQALARAEQAAGWLSGVRGGRRRGDPNDRQAPADWTDQPDPAAPPPGEGVSAEG</sequence>
<dbReference type="EMBL" id="JAGMWN010000011">
    <property type="protein sequence ID" value="MBP5858812.1"/>
    <property type="molecule type" value="Genomic_DNA"/>
</dbReference>
<feature type="region of interest" description="Disordered" evidence="1">
    <location>
        <begin position="188"/>
        <end position="227"/>
    </location>
</feature>
<dbReference type="AlphaFoldDB" id="A0A8J7S1U9"/>
<proteinExistence type="predicted"/>
<dbReference type="Gene3D" id="1.10.357.10">
    <property type="entry name" value="Tetracycline Repressor, domain 2"/>
    <property type="match status" value="1"/>
</dbReference>
<name>A0A8J7S1U9_9PROT</name>
<dbReference type="Proteomes" id="UP000672602">
    <property type="component" value="Unassembled WGS sequence"/>
</dbReference>
<evidence type="ECO:0000256" key="1">
    <source>
        <dbReference type="SAM" id="MobiDB-lite"/>
    </source>
</evidence>
<dbReference type="RefSeq" id="WP_210683399.1">
    <property type="nucleotide sequence ID" value="NZ_JAGMWN010000011.1"/>
</dbReference>